<keyword evidence="2" id="KW-1185">Reference proteome</keyword>
<organism evidence="1 2">
    <name type="scientific">Camelus dromedarius</name>
    <name type="common">Dromedary</name>
    <name type="synonym">Arabian camel</name>
    <dbReference type="NCBI Taxonomy" id="9838"/>
    <lineage>
        <taxon>Eukaryota</taxon>
        <taxon>Metazoa</taxon>
        <taxon>Chordata</taxon>
        <taxon>Craniata</taxon>
        <taxon>Vertebrata</taxon>
        <taxon>Euteleostomi</taxon>
        <taxon>Mammalia</taxon>
        <taxon>Eutheria</taxon>
        <taxon>Laurasiatheria</taxon>
        <taxon>Artiodactyla</taxon>
        <taxon>Tylopoda</taxon>
        <taxon>Camelidae</taxon>
        <taxon>Camelus</taxon>
    </lineage>
</organism>
<protein>
    <submittedName>
        <fullName evidence="1">Uncharacterized protein</fullName>
    </submittedName>
</protein>
<reference evidence="1 2" key="1">
    <citation type="journal article" date="2019" name="Mol. Ecol. Resour.">
        <title>Improving Illumina assemblies with Hi-C and long reads: an example with the North African dromedary.</title>
        <authorList>
            <person name="Elbers J.P."/>
            <person name="Rogers M.F."/>
            <person name="Perelman P.L."/>
            <person name="Proskuryakova A.A."/>
            <person name="Serdyukova N.A."/>
            <person name="Johnson W.E."/>
            <person name="Horin P."/>
            <person name="Corander J."/>
            <person name="Murphy D."/>
            <person name="Burger P.A."/>
        </authorList>
    </citation>
    <scope>NUCLEOTIDE SEQUENCE [LARGE SCALE GENOMIC DNA]</scope>
    <source>
        <strain evidence="1">Drom800</strain>
        <tissue evidence="1">Blood</tissue>
    </source>
</reference>
<sequence>MKCLEETIRQKKMPSEKTLNFKENLKTIERVNEHLNDVQIARAKLQAVREQNAKSPHLYVHIAVDQYFLNVFSYLSYSQVFRRPDLRIRCSEL</sequence>
<gene>
    <name evidence="1" type="ORF">Cadr_000031389</name>
</gene>
<accession>A0A5N4BX63</accession>
<evidence type="ECO:0000313" key="1">
    <source>
        <dbReference type="EMBL" id="KAB1251206.1"/>
    </source>
</evidence>
<dbReference type="AlphaFoldDB" id="A0A5N4BX63"/>
<name>A0A5N4BX63_CAMDR</name>
<proteinExistence type="predicted"/>
<dbReference type="EMBL" id="JWIN03003230">
    <property type="protein sequence ID" value="KAB1251206.1"/>
    <property type="molecule type" value="Genomic_DNA"/>
</dbReference>
<dbReference type="Proteomes" id="UP000299084">
    <property type="component" value="Unassembled WGS sequence"/>
</dbReference>
<evidence type="ECO:0000313" key="2">
    <source>
        <dbReference type="Proteomes" id="UP000299084"/>
    </source>
</evidence>
<comment type="caution">
    <text evidence="1">The sequence shown here is derived from an EMBL/GenBank/DDBJ whole genome shotgun (WGS) entry which is preliminary data.</text>
</comment>